<evidence type="ECO:0000256" key="1">
    <source>
        <dbReference type="ARBA" id="ARBA00000085"/>
    </source>
</evidence>
<comment type="caution">
    <text evidence="9">The sequence shown here is derived from an EMBL/GenBank/DDBJ whole genome shotgun (WGS) entry which is preliminary data.</text>
</comment>
<dbReference type="PANTHER" id="PTHR43047">
    <property type="entry name" value="TWO-COMPONENT HISTIDINE PROTEIN KINASE"/>
    <property type="match status" value="1"/>
</dbReference>
<evidence type="ECO:0000313" key="9">
    <source>
        <dbReference type="EMBL" id="KAK3248708.1"/>
    </source>
</evidence>
<dbReference type="PROSITE" id="PS50110">
    <property type="entry name" value="RESPONSE_REGULATORY"/>
    <property type="match status" value="1"/>
</dbReference>
<feature type="domain" description="Histidine kinase" evidence="7">
    <location>
        <begin position="151"/>
        <end position="389"/>
    </location>
</feature>
<dbReference type="AlphaFoldDB" id="A0AAE0F1U4"/>
<dbReference type="InterPro" id="IPR001789">
    <property type="entry name" value="Sig_transdc_resp-reg_receiver"/>
</dbReference>
<dbReference type="Pfam" id="PF02518">
    <property type="entry name" value="HATPase_c"/>
    <property type="match status" value="1"/>
</dbReference>
<dbReference type="Gene3D" id="3.30.565.10">
    <property type="entry name" value="Histidine kinase-like ATPase, C-terminal domain"/>
    <property type="match status" value="1"/>
</dbReference>
<dbReference type="Gene3D" id="1.10.287.130">
    <property type="match status" value="1"/>
</dbReference>
<dbReference type="Pfam" id="PF00512">
    <property type="entry name" value="HisKA"/>
    <property type="match status" value="1"/>
</dbReference>
<dbReference type="EMBL" id="LGRX02027854">
    <property type="protein sequence ID" value="KAK3248708.1"/>
    <property type="molecule type" value="Genomic_DNA"/>
</dbReference>
<dbReference type="PRINTS" id="PR00344">
    <property type="entry name" value="BCTRLSENSOR"/>
</dbReference>
<dbReference type="SUPFAM" id="SSF55874">
    <property type="entry name" value="ATPase domain of HSP90 chaperone/DNA topoisomerase II/histidine kinase"/>
    <property type="match status" value="1"/>
</dbReference>
<dbReference type="InterPro" id="IPR036097">
    <property type="entry name" value="HisK_dim/P_sf"/>
</dbReference>
<keyword evidence="3 6" id="KW-0597">Phosphoprotein</keyword>
<dbReference type="Gene3D" id="3.40.50.2300">
    <property type="match status" value="1"/>
</dbReference>
<proteinExistence type="predicted"/>
<dbReference type="InterPro" id="IPR003594">
    <property type="entry name" value="HATPase_dom"/>
</dbReference>
<dbReference type="PROSITE" id="PS50109">
    <property type="entry name" value="HIS_KIN"/>
    <property type="match status" value="1"/>
</dbReference>
<keyword evidence="10" id="KW-1185">Reference proteome</keyword>
<evidence type="ECO:0000259" key="7">
    <source>
        <dbReference type="PROSITE" id="PS50109"/>
    </source>
</evidence>
<dbReference type="SMART" id="SM00388">
    <property type="entry name" value="HisKA"/>
    <property type="match status" value="1"/>
</dbReference>
<evidence type="ECO:0000256" key="2">
    <source>
        <dbReference type="ARBA" id="ARBA00012438"/>
    </source>
</evidence>
<keyword evidence="4" id="KW-0808">Transferase</keyword>
<evidence type="ECO:0000256" key="5">
    <source>
        <dbReference type="ARBA" id="ARBA00022777"/>
    </source>
</evidence>
<dbReference type="EC" id="2.7.13.3" evidence="2"/>
<dbReference type="SUPFAM" id="SSF52172">
    <property type="entry name" value="CheY-like"/>
    <property type="match status" value="1"/>
</dbReference>
<comment type="catalytic activity">
    <reaction evidence="1">
        <text>ATP + protein L-histidine = ADP + protein N-phospho-L-histidine.</text>
        <dbReference type="EC" id="2.7.13.3"/>
    </reaction>
</comment>
<dbReference type="InterPro" id="IPR005467">
    <property type="entry name" value="His_kinase_dom"/>
</dbReference>
<evidence type="ECO:0000256" key="3">
    <source>
        <dbReference type="ARBA" id="ARBA00022553"/>
    </source>
</evidence>
<reference evidence="9 10" key="1">
    <citation type="journal article" date="2015" name="Genome Biol. Evol.">
        <title>Comparative Genomics of a Bacterivorous Green Alga Reveals Evolutionary Causalities and Consequences of Phago-Mixotrophic Mode of Nutrition.</title>
        <authorList>
            <person name="Burns J.A."/>
            <person name="Paasch A."/>
            <person name="Narechania A."/>
            <person name="Kim E."/>
        </authorList>
    </citation>
    <scope>NUCLEOTIDE SEQUENCE [LARGE SCALE GENOMIC DNA]</scope>
    <source>
        <strain evidence="9 10">PLY_AMNH</strain>
    </source>
</reference>
<sequence length="580" mass="64401">MALFCYGHLLLTDFGVLPTYNIESAGGSSTTGNRALFPIQYVHWSCNLPIMISTFATLECLPRELVLRHVFLSTSMSCAGILALLMPRELLPIPMTYSFYALGKITVDHYHRSTEVSSHDADLKARSQFQVLHQEQELHVREEAQRNYVAYVFHEVRNPLNGITGFLDSLNWELKDTLTSRSSVSSDLEAMGHCVHLMSQLLDNSLDLAKLEEGKLALKETPDDLVSFLYQTSNMISRVKTSSSANGILPITEIVMQDPRGNLVPPSALPVYFDRCRLSQILINLLSNALRHTQHGFVKLRIVVSPADSKADVLVNFEVQDTGCGIPENAQQALFQKYMCAQTGFDKTGLGLLLAKKLVSLMSGQITVQSPWQQGTTGCCFSFVLKMRRAAPPSLRMMVAQETTPSITVSENLLATHGKRWRVLNADDQQFNRVLMRRKLQSISSSMNLEWEIEDMETGEEVLACMKINPAAYDVILLDEHFDNAGGVLKGTDVIAELKRSGIARLPVFISCSGNCTQSDMERYEGCGADIVFGKPTPTPARIAMDISRVLAKRLELFGMDRQETAVGTTHQVSRTGVLT</sequence>
<name>A0AAE0F1U4_9CHLO</name>
<organism evidence="9 10">
    <name type="scientific">Cymbomonas tetramitiformis</name>
    <dbReference type="NCBI Taxonomy" id="36881"/>
    <lineage>
        <taxon>Eukaryota</taxon>
        <taxon>Viridiplantae</taxon>
        <taxon>Chlorophyta</taxon>
        <taxon>Pyramimonadophyceae</taxon>
        <taxon>Pyramimonadales</taxon>
        <taxon>Pyramimonadaceae</taxon>
        <taxon>Cymbomonas</taxon>
    </lineage>
</organism>
<feature type="modified residue" description="4-aspartylphosphate" evidence="6">
    <location>
        <position position="479"/>
    </location>
</feature>
<feature type="domain" description="Response regulatory" evidence="8">
    <location>
        <begin position="422"/>
        <end position="550"/>
    </location>
</feature>
<dbReference type="SUPFAM" id="SSF47384">
    <property type="entry name" value="Homodimeric domain of signal transducing histidine kinase"/>
    <property type="match status" value="1"/>
</dbReference>
<protein>
    <recommendedName>
        <fullName evidence="2">histidine kinase</fullName>
        <ecNumber evidence="2">2.7.13.3</ecNumber>
    </recommendedName>
</protein>
<evidence type="ECO:0000256" key="6">
    <source>
        <dbReference type="PROSITE-ProRule" id="PRU00169"/>
    </source>
</evidence>
<dbReference type="InterPro" id="IPR003661">
    <property type="entry name" value="HisK_dim/P_dom"/>
</dbReference>
<dbReference type="InterPro" id="IPR036890">
    <property type="entry name" value="HATPase_C_sf"/>
</dbReference>
<keyword evidence="5" id="KW-0418">Kinase</keyword>
<dbReference type="CDD" id="cd00082">
    <property type="entry name" value="HisKA"/>
    <property type="match status" value="1"/>
</dbReference>
<evidence type="ECO:0000256" key="4">
    <source>
        <dbReference type="ARBA" id="ARBA00022679"/>
    </source>
</evidence>
<dbReference type="Proteomes" id="UP001190700">
    <property type="component" value="Unassembled WGS sequence"/>
</dbReference>
<evidence type="ECO:0000313" key="10">
    <source>
        <dbReference type="Proteomes" id="UP001190700"/>
    </source>
</evidence>
<dbReference type="InterPro" id="IPR011006">
    <property type="entry name" value="CheY-like_superfamily"/>
</dbReference>
<dbReference type="InterPro" id="IPR004358">
    <property type="entry name" value="Sig_transdc_His_kin-like_C"/>
</dbReference>
<evidence type="ECO:0000259" key="8">
    <source>
        <dbReference type="PROSITE" id="PS50110"/>
    </source>
</evidence>
<accession>A0AAE0F1U4</accession>
<dbReference type="SMART" id="SM00387">
    <property type="entry name" value="HATPase_c"/>
    <property type="match status" value="1"/>
</dbReference>
<gene>
    <name evidence="9" type="ORF">CYMTET_41836</name>
</gene>
<dbReference type="GO" id="GO:0000155">
    <property type="term" value="F:phosphorelay sensor kinase activity"/>
    <property type="evidence" value="ECO:0007669"/>
    <property type="project" value="InterPro"/>
</dbReference>